<dbReference type="SMART" id="SM00448">
    <property type="entry name" value="REC"/>
    <property type="match status" value="1"/>
</dbReference>
<dbReference type="InterPro" id="IPR011006">
    <property type="entry name" value="CheY-like_superfamily"/>
</dbReference>
<sequence length="337" mass="35326">MRIGIVNDQASAVDILKKVIVDAGHEVAWIAHNGERAVEKCCADVPDLVFMDLVMPVLDGAGATQEIMQKCPCPVLIVTTSIEDNSTKVFEAMGAGALDVVSTPRQENGSITGGKELLAKISVIGKLHGSKHVRAASKSAPKVRMVPPLLAIGSSTGGPSALATLLGALPEDFPAAIAIAQHVDGNFSENLAQWLDSQTGLKVELARSGMPMQAGKVVIAPGDRHMRMGPGGIVELSRGPGENIYVPSVDVLFESLCCAGFPSNSAAVLLTGMGADGARGMFDLRNSGWMTVAQDKESSVVWGMPGAAVKMGAAREVCSIEDMAGLLVRHFKKRFRS</sequence>
<comment type="similarity">
    <text evidence="5">Belongs to the CheB family.</text>
</comment>
<keyword evidence="2 5" id="KW-0145">Chemotaxis</keyword>
<organism evidence="10 11">
    <name type="scientific">Maridesulfovibrio salexigens (strain ATCC 14822 / DSM 2638 / NCIMB 8403 / VKM B-1763)</name>
    <name type="common">Desulfovibrio salexigens</name>
    <dbReference type="NCBI Taxonomy" id="526222"/>
    <lineage>
        <taxon>Bacteria</taxon>
        <taxon>Pseudomonadati</taxon>
        <taxon>Thermodesulfobacteriota</taxon>
        <taxon>Desulfovibrionia</taxon>
        <taxon>Desulfovibrionales</taxon>
        <taxon>Desulfovibrionaceae</taxon>
        <taxon>Maridesulfovibrio</taxon>
    </lineage>
</organism>
<dbReference type="GO" id="GO:0008984">
    <property type="term" value="F:protein-glutamate methylesterase activity"/>
    <property type="evidence" value="ECO:0007669"/>
    <property type="project" value="UniProtKB-UniRule"/>
</dbReference>
<dbReference type="PROSITE" id="PS50122">
    <property type="entry name" value="CHEB"/>
    <property type="match status" value="1"/>
</dbReference>
<dbReference type="OrthoDB" id="9793421at2"/>
<feature type="modified residue" description="4-aspartylphosphate" evidence="5 7">
    <location>
        <position position="52"/>
    </location>
</feature>
<keyword evidence="5 7" id="KW-0597">Phosphoprotein</keyword>
<evidence type="ECO:0000256" key="3">
    <source>
        <dbReference type="ARBA" id="ARBA00022801"/>
    </source>
</evidence>
<dbReference type="AlphaFoldDB" id="C6BU35"/>
<comment type="catalytic activity">
    <reaction evidence="5">
        <text>L-glutaminyl-[protein] + H2O = L-glutamyl-[protein] + NH4(+)</text>
        <dbReference type="Rhea" id="RHEA:16441"/>
        <dbReference type="Rhea" id="RHEA-COMP:10207"/>
        <dbReference type="Rhea" id="RHEA-COMP:10208"/>
        <dbReference type="ChEBI" id="CHEBI:15377"/>
        <dbReference type="ChEBI" id="CHEBI:28938"/>
        <dbReference type="ChEBI" id="CHEBI:29973"/>
        <dbReference type="ChEBI" id="CHEBI:30011"/>
        <dbReference type="EC" id="3.5.1.44"/>
    </reaction>
</comment>
<keyword evidence="1 5" id="KW-0963">Cytoplasm</keyword>
<feature type="active site" evidence="5 6">
    <location>
        <position position="276"/>
    </location>
</feature>
<dbReference type="GO" id="GO:0006935">
    <property type="term" value="P:chemotaxis"/>
    <property type="evidence" value="ECO:0007669"/>
    <property type="project" value="UniProtKB-UniRule"/>
</dbReference>
<dbReference type="EMBL" id="CP001649">
    <property type="protein sequence ID" value="ACS81744.1"/>
    <property type="molecule type" value="Genomic_DNA"/>
</dbReference>
<dbReference type="GO" id="GO:0000156">
    <property type="term" value="F:phosphorelay response regulator activity"/>
    <property type="evidence" value="ECO:0007669"/>
    <property type="project" value="InterPro"/>
</dbReference>
<comment type="domain">
    <text evidence="5">Contains a C-terminal catalytic domain, and an N-terminal region which modulates catalytic activity.</text>
</comment>
<evidence type="ECO:0000256" key="1">
    <source>
        <dbReference type="ARBA" id="ARBA00022490"/>
    </source>
</evidence>
<dbReference type="KEGG" id="dsa:Desal_3698"/>
<dbReference type="GO" id="GO:0050568">
    <property type="term" value="F:protein-glutamine glutaminase activity"/>
    <property type="evidence" value="ECO:0007669"/>
    <property type="project" value="UniProtKB-UniRule"/>
</dbReference>
<gene>
    <name evidence="5" type="primary">cheB</name>
    <name evidence="10" type="ordered locus">Desal_3698</name>
</gene>
<comment type="subcellular location">
    <subcellularLocation>
        <location evidence="5">Cytoplasm</location>
    </subcellularLocation>
</comment>
<dbReference type="NCBIfam" id="NF009206">
    <property type="entry name" value="PRK12555.1"/>
    <property type="match status" value="1"/>
</dbReference>
<dbReference type="InterPro" id="IPR000673">
    <property type="entry name" value="Sig_transdc_resp-reg_Me-estase"/>
</dbReference>
<evidence type="ECO:0000313" key="11">
    <source>
        <dbReference type="Proteomes" id="UP000002601"/>
    </source>
</evidence>
<dbReference type="GO" id="GO:0005737">
    <property type="term" value="C:cytoplasm"/>
    <property type="evidence" value="ECO:0007669"/>
    <property type="project" value="UniProtKB-SubCell"/>
</dbReference>
<reference evidence="10 11" key="1">
    <citation type="submission" date="2009-06" db="EMBL/GenBank/DDBJ databases">
        <title>Complete sequence of Desulfovibrio salexigens DSM 2638.</title>
        <authorList>
            <consortium name="US DOE Joint Genome Institute"/>
            <person name="Lucas S."/>
            <person name="Copeland A."/>
            <person name="Lapidus A."/>
            <person name="Glavina del Rio T."/>
            <person name="Tice H."/>
            <person name="Bruce D."/>
            <person name="Goodwin L."/>
            <person name="Pitluck S."/>
            <person name="Munk A.C."/>
            <person name="Brettin T."/>
            <person name="Detter J.C."/>
            <person name="Han C."/>
            <person name="Tapia R."/>
            <person name="Larimer F."/>
            <person name="Land M."/>
            <person name="Hauser L."/>
            <person name="Kyrpides N."/>
            <person name="Anderson I."/>
            <person name="Wall J.D."/>
            <person name="Arkin A.P."/>
            <person name="Dehal P."/>
            <person name="Chivian D."/>
            <person name="Giles B."/>
            <person name="Hazen T.C."/>
        </authorList>
    </citation>
    <scope>NUCLEOTIDE SEQUENCE [LARGE SCALE GENOMIC DNA]</scope>
    <source>
        <strain evidence="11">ATCC 14822 / DSM 2638 / NCIMB 8403 / VKM B-1763</strain>
    </source>
</reference>
<comment type="PTM">
    <text evidence="5">Phosphorylated by CheA. Phosphorylation of the N-terminal regulatory domain activates the methylesterase activity.</text>
</comment>
<dbReference type="InterPro" id="IPR008248">
    <property type="entry name" value="CheB-like"/>
</dbReference>
<comment type="function">
    <text evidence="5">Involved in chemotaxis. Part of a chemotaxis signal transduction system that modulates chemotaxis in response to various stimuli. Catalyzes the demethylation of specific methylglutamate residues introduced into the chemoreceptors (methyl-accepting chemotaxis proteins or MCP) by CheR. Also mediates the irreversible deamidation of specific glutamine residues to glutamic acid.</text>
</comment>
<dbReference type="HAMAP" id="MF_00099">
    <property type="entry name" value="CheB_chemtxs"/>
    <property type="match status" value="1"/>
</dbReference>
<feature type="domain" description="Response regulatory" evidence="8">
    <location>
        <begin position="2"/>
        <end position="118"/>
    </location>
</feature>
<dbReference type="Pfam" id="PF01339">
    <property type="entry name" value="CheB_methylest"/>
    <property type="match status" value="1"/>
</dbReference>
<comment type="catalytic activity">
    <reaction evidence="4 5">
        <text>[protein]-L-glutamate 5-O-methyl ester + H2O = L-glutamyl-[protein] + methanol + H(+)</text>
        <dbReference type="Rhea" id="RHEA:23236"/>
        <dbReference type="Rhea" id="RHEA-COMP:10208"/>
        <dbReference type="Rhea" id="RHEA-COMP:10311"/>
        <dbReference type="ChEBI" id="CHEBI:15377"/>
        <dbReference type="ChEBI" id="CHEBI:15378"/>
        <dbReference type="ChEBI" id="CHEBI:17790"/>
        <dbReference type="ChEBI" id="CHEBI:29973"/>
        <dbReference type="ChEBI" id="CHEBI:82795"/>
        <dbReference type="EC" id="3.1.1.61"/>
    </reaction>
</comment>
<proteinExistence type="inferred from homology"/>
<dbReference type="HOGENOM" id="CLU_000445_51_0_7"/>
<feature type="active site" evidence="5 6">
    <location>
        <position position="155"/>
    </location>
</feature>
<dbReference type="STRING" id="526222.Desal_3698"/>
<dbReference type="PIRSF" id="PIRSF000876">
    <property type="entry name" value="RR_chemtxs_CheB"/>
    <property type="match status" value="1"/>
</dbReference>
<evidence type="ECO:0000256" key="7">
    <source>
        <dbReference type="PROSITE-ProRule" id="PRU00169"/>
    </source>
</evidence>
<dbReference type="Gene3D" id="3.40.50.2300">
    <property type="match status" value="1"/>
</dbReference>
<evidence type="ECO:0000259" key="9">
    <source>
        <dbReference type="PROSITE" id="PS50122"/>
    </source>
</evidence>
<evidence type="ECO:0000259" key="8">
    <source>
        <dbReference type="PROSITE" id="PS50110"/>
    </source>
</evidence>
<evidence type="ECO:0000256" key="2">
    <source>
        <dbReference type="ARBA" id="ARBA00022500"/>
    </source>
</evidence>
<dbReference type="SUPFAM" id="SSF52738">
    <property type="entry name" value="Methylesterase CheB, C-terminal domain"/>
    <property type="match status" value="1"/>
</dbReference>
<keyword evidence="11" id="KW-1185">Reference proteome</keyword>
<dbReference type="PROSITE" id="PS50110">
    <property type="entry name" value="RESPONSE_REGULATORY"/>
    <property type="match status" value="1"/>
</dbReference>
<dbReference type="eggNOG" id="COG2201">
    <property type="taxonomic scope" value="Bacteria"/>
</dbReference>
<evidence type="ECO:0000256" key="5">
    <source>
        <dbReference type="HAMAP-Rule" id="MF_00099"/>
    </source>
</evidence>
<evidence type="ECO:0000256" key="6">
    <source>
        <dbReference type="PROSITE-ProRule" id="PRU00050"/>
    </source>
</evidence>
<accession>C6BU35</accession>
<dbReference type="RefSeq" id="WP_015853560.1">
    <property type="nucleotide sequence ID" value="NC_012881.1"/>
</dbReference>
<dbReference type="EC" id="3.5.1.44" evidence="5"/>
<dbReference type="CDD" id="cd17541">
    <property type="entry name" value="REC_CheB-like"/>
    <property type="match status" value="1"/>
</dbReference>
<dbReference type="InterPro" id="IPR035909">
    <property type="entry name" value="CheB_C"/>
</dbReference>
<dbReference type="SUPFAM" id="SSF52172">
    <property type="entry name" value="CheY-like"/>
    <property type="match status" value="1"/>
</dbReference>
<dbReference type="Gene3D" id="3.40.50.180">
    <property type="entry name" value="Methylesterase CheB, C-terminal domain"/>
    <property type="match status" value="1"/>
</dbReference>
<feature type="active site" evidence="5 6">
    <location>
        <position position="182"/>
    </location>
</feature>
<dbReference type="PANTHER" id="PTHR42872">
    <property type="entry name" value="PROTEIN-GLUTAMATE METHYLESTERASE/PROTEIN-GLUTAMINE GLUTAMINASE"/>
    <property type="match status" value="1"/>
</dbReference>
<dbReference type="EC" id="3.1.1.61" evidence="5"/>
<name>C6BU35_MARSD</name>
<dbReference type="InterPro" id="IPR001789">
    <property type="entry name" value="Sig_transdc_resp-reg_receiver"/>
</dbReference>
<dbReference type="PANTHER" id="PTHR42872:SF6">
    <property type="entry name" value="PROTEIN-GLUTAMATE METHYLESTERASE_PROTEIN-GLUTAMINE GLUTAMINASE"/>
    <property type="match status" value="1"/>
</dbReference>
<dbReference type="Pfam" id="PF00072">
    <property type="entry name" value="Response_reg"/>
    <property type="match status" value="1"/>
</dbReference>
<dbReference type="Proteomes" id="UP000002601">
    <property type="component" value="Chromosome"/>
</dbReference>
<protein>
    <recommendedName>
        <fullName evidence="5">Protein-glutamate methylesterase/protein-glutamine glutaminase</fullName>
        <ecNumber evidence="5">3.1.1.61</ecNumber>
        <ecNumber evidence="5">3.5.1.44</ecNumber>
    </recommendedName>
</protein>
<feature type="domain" description="CheB-type methylesterase" evidence="9">
    <location>
        <begin position="149"/>
        <end position="334"/>
    </location>
</feature>
<evidence type="ECO:0000313" key="10">
    <source>
        <dbReference type="EMBL" id="ACS81744.1"/>
    </source>
</evidence>
<keyword evidence="3 5" id="KW-0378">Hydrolase</keyword>
<dbReference type="CDD" id="cd16432">
    <property type="entry name" value="CheB_Rec"/>
    <property type="match status" value="1"/>
</dbReference>
<evidence type="ECO:0000256" key="4">
    <source>
        <dbReference type="ARBA" id="ARBA00048267"/>
    </source>
</evidence>